<dbReference type="KEGG" id="cvn:111115090"/>
<keyword evidence="1" id="KW-0812">Transmembrane</keyword>
<evidence type="ECO:0000313" key="2">
    <source>
        <dbReference type="Proteomes" id="UP000694844"/>
    </source>
</evidence>
<keyword evidence="1" id="KW-0472">Membrane</keyword>
<sequence length="562" mass="64625">MKHLLFASMEERFELECNGATEMLQELFNFKLTRINEDPSQFSLCNNILKAIQIDDLLQDIRPPSRKDEVRGNYPSILDLVKPGSVFVFEVVVIPDKHGLQIKEKDSSKKGDFFQLVRSINTVKVIRIYSRSVRVIDAKLCVYNEYKHMITETVLLHHDFEGYEEIAKLSGVQKLQSLINILLFVKDNILQDSLKNIVEEAAGEVFTLETITDLCYAVCLQDGDDYIGTTNSRSYCCRSIFTVKRIKRTLVQHTLEAIAKLLGTEICRRISKHIEEQIQIKLQHEFPDLKLDISLTNFNVFAFLFDAFIITILWPIVAIVLAFSIVSTLLFSVNINDKLWRRSVAIEIYHCIMENRNMLMYGILREIRKMCTRTISDLDKALKQLERFKDRMVLLNQQELITEWENRQIFNSEASIIELANDQSVLGYIAGRVNGKPAVKVFLQHDDKKAVSYVFKNCKYPENIHFMNVTEKLKVNAVREINKLAVASIDTSTRNLLHAIIQKEGERIMATHSTVVGIGISRIKDVGAPCIALFCLDKQLIPFGEHKIPEQIEGFPVDIREY</sequence>
<dbReference type="GeneID" id="111115090"/>
<gene>
    <name evidence="3" type="primary">LOC111115090</name>
</gene>
<dbReference type="Proteomes" id="UP000694844">
    <property type="component" value="Chromosome 9"/>
</dbReference>
<reference evidence="3" key="1">
    <citation type="submission" date="2025-08" db="UniProtKB">
        <authorList>
            <consortium name="RefSeq"/>
        </authorList>
    </citation>
    <scope>IDENTIFICATION</scope>
    <source>
        <tissue evidence="3">Whole sample</tissue>
    </source>
</reference>
<evidence type="ECO:0000256" key="1">
    <source>
        <dbReference type="SAM" id="Phobius"/>
    </source>
</evidence>
<evidence type="ECO:0000313" key="3">
    <source>
        <dbReference type="RefSeq" id="XP_022309379.1"/>
    </source>
</evidence>
<accession>A0A8B8C2R2</accession>
<feature type="transmembrane region" description="Helical" evidence="1">
    <location>
        <begin position="300"/>
        <end position="333"/>
    </location>
</feature>
<organism evidence="2 3">
    <name type="scientific">Crassostrea virginica</name>
    <name type="common">Eastern oyster</name>
    <dbReference type="NCBI Taxonomy" id="6565"/>
    <lineage>
        <taxon>Eukaryota</taxon>
        <taxon>Metazoa</taxon>
        <taxon>Spiralia</taxon>
        <taxon>Lophotrochozoa</taxon>
        <taxon>Mollusca</taxon>
        <taxon>Bivalvia</taxon>
        <taxon>Autobranchia</taxon>
        <taxon>Pteriomorphia</taxon>
        <taxon>Ostreida</taxon>
        <taxon>Ostreoidea</taxon>
        <taxon>Ostreidae</taxon>
        <taxon>Crassostrea</taxon>
    </lineage>
</organism>
<keyword evidence="2" id="KW-1185">Reference proteome</keyword>
<name>A0A8B8C2R2_CRAVI</name>
<protein>
    <submittedName>
        <fullName evidence="3">Uncharacterized protein LOC111115090 isoform X1</fullName>
    </submittedName>
</protein>
<dbReference type="AlphaFoldDB" id="A0A8B8C2R2"/>
<proteinExistence type="predicted"/>
<keyword evidence="1" id="KW-1133">Transmembrane helix</keyword>
<dbReference type="RefSeq" id="XP_022309379.1">
    <property type="nucleotide sequence ID" value="XM_022453671.1"/>
</dbReference>